<keyword evidence="7 11" id="KW-0915">Sodium</keyword>
<evidence type="ECO:0000256" key="3">
    <source>
        <dbReference type="ARBA" id="ARBA00022449"/>
    </source>
</evidence>
<dbReference type="PANTHER" id="PTHR30341:SF0">
    <property type="entry name" value="NA(+)_H(+) ANTIPORTER NHAA"/>
    <property type="match status" value="1"/>
</dbReference>
<feature type="transmembrane region" description="Helical" evidence="11">
    <location>
        <begin position="104"/>
        <end position="125"/>
    </location>
</feature>
<feature type="transmembrane region" description="Helical" evidence="11">
    <location>
        <begin position="58"/>
        <end position="83"/>
    </location>
</feature>
<evidence type="ECO:0000256" key="12">
    <source>
        <dbReference type="SAM" id="MobiDB-lite"/>
    </source>
</evidence>
<dbReference type="InterPro" id="IPR004670">
    <property type="entry name" value="NhaA"/>
</dbReference>
<feature type="transmembrane region" description="Helical" evidence="11">
    <location>
        <begin position="299"/>
        <end position="323"/>
    </location>
</feature>
<evidence type="ECO:0000256" key="11">
    <source>
        <dbReference type="HAMAP-Rule" id="MF_01844"/>
    </source>
</evidence>
<evidence type="ECO:0000256" key="9">
    <source>
        <dbReference type="ARBA" id="ARBA00023136"/>
    </source>
</evidence>
<keyword evidence="10 11" id="KW-0739">Sodium transport</keyword>
<feature type="transmembrane region" description="Helical" evidence="11">
    <location>
        <begin position="189"/>
        <end position="206"/>
    </location>
</feature>
<comment type="function">
    <text evidence="11">Na(+)/H(+) antiporter that extrudes sodium in exchange for external protons.</text>
</comment>
<evidence type="ECO:0000256" key="10">
    <source>
        <dbReference type="ARBA" id="ARBA00023201"/>
    </source>
</evidence>
<dbReference type="PANTHER" id="PTHR30341">
    <property type="entry name" value="SODIUM ION/PROTON ANTIPORTER NHAA-RELATED"/>
    <property type="match status" value="1"/>
</dbReference>
<organism evidence="13 14">
    <name type="scientific">Ruania alkalisoli</name>
    <dbReference type="NCBI Taxonomy" id="2779775"/>
    <lineage>
        <taxon>Bacteria</taxon>
        <taxon>Bacillati</taxon>
        <taxon>Actinomycetota</taxon>
        <taxon>Actinomycetes</taxon>
        <taxon>Micrococcales</taxon>
        <taxon>Ruaniaceae</taxon>
        <taxon>Ruania</taxon>
    </lineage>
</organism>
<name>A0A7M1SSU8_9MICO</name>
<feature type="transmembrane region" description="Helical" evidence="11">
    <location>
        <begin position="211"/>
        <end position="226"/>
    </location>
</feature>
<feature type="region of interest" description="Disordered" evidence="12">
    <location>
        <begin position="400"/>
        <end position="443"/>
    </location>
</feature>
<dbReference type="EMBL" id="CP063169">
    <property type="protein sequence ID" value="QOR70648.1"/>
    <property type="molecule type" value="Genomic_DNA"/>
</dbReference>
<comment type="similarity">
    <text evidence="11">Belongs to the NhaA Na(+)/H(+) (TC 2.A.33) antiporter family.</text>
</comment>
<keyword evidence="4 11" id="KW-1003">Cell membrane</keyword>
<evidence type="ECO:0000256" key="6">
    <source>
        <dbReference type="ARBA" id="ARBA00022989"/>
    </source>
</evidence>
<keyword evidence="14" id="KW-1185">Reference proteome</keyword>
<keyword evidence="9 11" id="KW-0472">Membrane</keyword>
<evidence type="ECO:0000256" key="4">
    <source>
        <dbReference type="ARBA" id="ARBA00022475"/>
    </source>
</evidence>
<dbReference type="AlphaFoldDB" id="A0A7M1SSU8"/>
<keyword evidence="8 11" id="KW-0406">Ion transport</keyword>
<feature type="transmembrane region" description="Helical" evidence="11">
    <location>
        <begin position="21"/>
        <end position="38"/>
    </location>
</feature>
<accession>A0A7M1SSU8</accession>
<dbReference type="InterPro" id="IPR023171">
    <property type="entry name" value="Na/H_antiporter_dom_sf"/>
</dbReference>
<evidence type="ECO:0000313" key="13">
    <source>
        <dbReference type="EMBL" id="QOR70648.1"/>
    </source>
</evidence>
<dbReference type="Proteomes" id="UP000593758">
    <property type="component" value="Chromosome"/>
</dbReference>
<dbReference type="GO" id="GO:0015385">
    <property type="term" value="F:sodium:proton antiporter activity"/>
    <property type="evidence" value="ECO:0007669"/>
    <property type="project" value="UniProtKB-UniRule"/>
</dbReference>
<evidence type="ECO:0000256" key="2">
    <source>
        <dbReference type="ARBA" id="ARBA00022448"/>
    </source>
</evidence>
<feature type="compositionally biased region" description="Acidic residues" evidence="12">
    <location>
        <begin position="404"/>
        <end position="423"/>
    </location>
</feature>
<comment type="catalytic activity">
    <reaction evidence="11">
        <text>Na(+)(in) + 2 H(+)(out) = Na(+)(out) + 2 H(+)(in)</text>
        <dbReference type="Rhea" id="RHEA:29251"/>
        <dbReference type="ChEBI" id="CHEBI:15378"/>
        <dbReference type="ChEBI" id="CHEBI:29101"/>
    </reaction>
</comment>
<keyword evidence="6 11" id="KW-1133">Transmembrane helix</keyword>
<feature type="transmembrane region" description="Helical" evidence="11">
    <location>
        <begin position="270"/>
        <end position="287"/>
    </location>
</feature>
<dbReference type="Gene3D" id="1.20.1530.10">
    <property type="entry name" value="Na+/H+ antiporter like domain"/>
    <property type="match status" value="1"/>
</dbReference>
<dbReference type="KEGG" id="halt:IM660_19060"/>
<protein>
    <recommendedName>
        <fullName evidence="11">Na(+)/H(+) antiporter NhaA</fullName>
    </recommendedName>
    <alternativeName>
        <fullName evidence="11">Sodium/proton antiporter NhaA</fullName>
    </alternativeName>
</protein>
<evidence type="ECO:0000256" key="1">
    <source>
        <dbReference type="ARBA" id="ARBA00004429"/>
    </source>
</evidence>
<dbReference type="NCBIfam" id="TIGR00773">
    <property type="entry name" value="NhaA"/>
    <property type="match status" value="1"/>
</dbReference>
<evidence type="ECO:0000313" key="14">
    <source>
        <dbReference type="Proteomes" id="UP000593758"/>
    </source>
</evidence>
<dbReference type="GO" id="GO:0005886">
    <property type="term" value="C:plasma membrane"/>
    <property type="evidence" value="ECO:0007669"/>
    <property type="project" value="UniProtKB-SubCell"/>
</dbReference>
<keyword evidence="2 11" id="KW-0813">Transport</keyword>
<evidence type="ECO:0000256" key="7">
    <source>
        <dbReference type="ARBA" id="ARBA00023053"/>
    </source>
</evidence>
<feature type="transmembrane region" description="Helical" evidence="11">
    <location>
        <begin position="335"/>
        <end position="358"/>
    </location>
</feature>
<sequence>MPSTSNPSRRDRARSWVTQETTGGFLLIGAAVLALVWANSPARESYFSLTELVVGPSAIHLDLSLGTWAADGLLAIFFFVVGVELKHEFVAGSLRDVKQAGVPMLAAVGGMAVPAAIYAAVVVLAGDPGALSGWAIPAATDIAFALAVLAVFGRGLPSALRTFLLTLAVVDDLLAIVVIAVFYTDELHLQYLAVALAAVAVFAVLVRMKVMRWYLLLPLALVAWAFMHEAGIHATIAGVLLGLTVPAIIRHGEEHTRTHELEHHIKPISAGIALPVFAFFSAGVSVVDGGGVGTILGQPVVLAIVLGLVVGKVLGVLGVTWVVTKITPLRLPDRIGVRDLLPVGLLAGIGFTVALLIAELSFTDSEHTSGAKAAILAASLVAAVLAAITLRWDAGEKRSRDMNEDGVLDSEGTDIGDPDEETGLIDPDPGPIPTETRRQDSGD</sequence>
<evidence type="ECO:0000256" key="8">
    <source>
        <dbReference type="ARBA" id="ARBA00023065"/>
    </source>
</evidence>
<keyword evidence="3 11" id="KW-0050">Antiport</keyword>
<gene>
    <name evidence="11 13" type="primary">nhaA</name>
    <name evidence="13" type="ORF">IM660_19060</name>
</gene>
<dbReference type="HAMAP" id="MF_01844">
    <property type="entry name" value="NhaA"/>
    <property type="match status" value="1"/>
</dbReference>
<dbReference type="GO" id="GO:0006885">
    <property type="term" value="P:regulation of pH"/>
    <property type="evidence" value="ECO:0007669"/>
    <property type="project" value="UniProtKB-UniRule"/>
</dbReference>
<reference evidence="13 14" key="1">
    <citation type="submission" date="2020-10" db="EMBL/GenBank/DDBJ databases">
        <title>Haloactinobacterium sp. RN3S43, a bacterium isolated from saline soil.</title>
        <authorList>
            <person name="Sun J.-Q."/>
        </authorList>
    </citation>
    <scope>NUCLEOTIDE SEQUENCE [LARGE SCALE GENOMIC DNA]</scope>
    <source>
        <strain evidence="13 14">RN3S43</strain>
    </source>
</reference>
<feature type="transmembrane region" description="Helical" evidence="11">
    <location>
        <begin position="131"/>
        <end position="152"/>
    </location>
</feature>
<proteinExistence type="inferred from homology"/>
<comment type="subcellular location">
    <subcellularLocation>
        <location evidence="1">Cell inner membrane</location>
        <topology evidence="1">Multi-pass membrane protein</topology>
    </subcellularLocation>
    <subcellularLocation>
        <location evidence="11">Cell membrane</location>
        <topology evidence="11">Multi-pass membrane protein</topology>
    </subcellularLocation>
</comment>
<dbReference type="Pfam" id="PF06965">
    <property type="entry name" value="Na_H_antiport_1"/>
    <property type="match status" value="1"/>
</dbReference>
<feature type="transmembrane region" description="Helical" evidence="11">
    <location>
        <begin position="232"/>
        <end position="249"/>
    </location>
</feature>
<feature type="transmembrane region" description="Helical" evidence="11">
    <location>
        <begin position="370"/>
        <end position="390"/>
    </location>
</feature>
<feature type="transmembrane region" description="Helical" evidence="11">
    <location>
        <begin position="164"/>
        <end position="183"/>
    </location>
</feature>
<keyword evidence="5 11" id="KW-0812">Transmembrane</keyword>
<evidence type="ECO:0000256" key="5">
    <source>
        <dbReference type="ARBA" id="ARBA00022692"/>
    </source>
</evidence>